<dbReference type="Pfam" id="PF03852">
    <property type="entry name" value="Vsr"/>
    <property type="match status" value="1"/>
</dbReference>
<dbReference type="Gene3D" id="3.40.960.10">
    <property type="entry name" value="VSR Endonuclease"/>
    <property type="match status" value="1"/>
</dbReference>
<protein>
    <recommendedName>
        <fullName evidence="6">Very short patch repair endonuclease</fullName>
        <ecNumber evidence="6">3.1.-.-</ecNumber>
    </recommendedName>
</protein>
<gene>
    <name evidence="7" type="primary">vsr</name>
    <name evidence="7" type="ORF">FOB41_16480</name>
</gene>
<keyword evidence="2 6" id="KW-0255">Endonuclease</keyword>
<dbReference type="AlphaFoldDB" id="A0A6H0ZP48"/>
<evidence type="ECO:0000256" key="2">
    <source>
        <dbReference type="ARBA" id="ARBA00022759"/>
    </source>
</evidence>
<dbReference type="SUPFAM" id="SSF52980">
    <property type="entry name" value="Restriction endonuclease-like"/>
    <property type="match status" value="1"/>
</dbReference>
<accession>A0A6H0ZP48</accession>
<dbReference type="EC" id="3.1.-.-" evidence="6"/>
<keyword evidence="5 6" id="KW-0234">DNA repair</keyword>
<dbReference type="NCBIfam" id="TIGR00632">
    <property type="entry name" value="vsr"/>
    <property type="match status" value="1"/>
</dbReference>
<dbReference type="CDD" id="cd00221">
    <property type="entry name" value="Vsr"/>
    <property type="match status" value="1"/>
</dbReference>
<evidence type="ECO:0000256" key="4">
    <source>
        <dbReference type="ARBA" id="ARBA00022801"/>
    </source>
</evidence>
<evidence type="ECO:0000313" key="8">
    <source>
        <dbReference type="Proteomes" id="UP000500870"/>
    </source>
</evidence>
<dbReference type="PIRSF" id="PIRSF018267">
    <property type="entry name" value="VSR_endonuc"/>
    <property type="match status" value="1"/>
</dbReference>
<dbReference type="GO" id="GO:0006298">
    <property type="term" value="P:mismatch repair"/>
    <property type="evidence" value="ECO:0007669"/>
    <property type="project" value="UniProtKB-UniRule"/>
</dbReference>
<evidence type="ECO:0000256" key="6">
    <source>
        <dbReference type="PIRNR" id="PIRNR018267"/>
    </source>
</evidence>
<proteinExistence type="inferred from homology"/>
<sequence length="143" mass="16830">MTDTLNPSERSERMSRIRGKDSKPELVVRRLVHGMGFRYRLHQKEVPGKPDLVFGSRKKVIFVHGCFWHRHGDSSCKLARLPKSRLDFWLPKLERNAQRDAENSAQLEALGWDEMIVWECEVRKSNLPQLGERIRKYLCDEVD</sequence>
<dbReference type="InterPro" id="IPR004603">
    <property type="entry name" value="DNA_mismatch_endonuc_vsr"/>
</dbReference>
<evidence type="ECO:0000313" key="7">
    <source>
        <dbReference type="EMBL" id="QIX22622.1"/>
    </source>
</evidence>
<evidence type="ECO:0000256" key="1">
    <source>
        <dbReference type="ARBA" id="ARBA00022722"/>
    </source>
</evidence>
<dbReference type="EMBL" id="CP050898">
    <property type="protein sequence ID" value="QIX22622.1"/>
    <property type="molecule type" value="Genomic_DNA"/>
</dbReference>
<dbReference type="InterPro" id="IPR011335">
    <property type="entry name" value="Restrct_endonuc-II-like"/>
</dbReference>
<dbReference type="GO" id="GO:0004519">
    <property type="term" value="F:endonuclease activity"/>
    <property type="evidence" value="ECO:0007669"/>
    <property type="project" value="UniProtKB-KW"/>
</dbReference>
<reference evidence="7 8" key="1">
    <citation type="submission" date="2020-04" db="EMBL/GenBank/DDBJ databases">
        <title>FDA dAtabase for Regulatory Grade micrObial Sequences (FDA-ARGOS): Supporting development and validation of Infectious Disease Dx tests.</title>
        <authorList>
            <person name="Sciortino C."/>
            <person name="Tallon L."/>
            <person name="Sadzewicz L."/>
            <person name="Vavikolanu K."/>
            <person name="Mehta A."/>
            <person name="Aluvathingal J."/>
            <person name="Nadendla S."/>
            <person name="Nandy P."/>
            <person name="Geyer C."/>
            <person name="Yan Y."/>
            <person name="Sichtig H."/>
        </authorList>
    </citation>
    <scope>NUCLEOTIDE SEQUENCE [LARGE SCALE GENOMIC DNA]</scope>
    <source>
        <strain evidence="7 8">FDAARGOS_633</strain>
    </source>
</reference>
<keyword evidence="3 6" id="KW-0227">DNA damage</keyword>
<dbReference type="GO" id="GO:0016787">
    <property type="term" value="F:hydrolase activity"/>
    <property type="evidence" value="ECO:0007669"/>
    <property type="project" value="UniProtKB-KW"/>
</dbReference>
<evidence type="ECO:0000256" key="3">
    <source>
        <dbReference type="ARBA" id="ARBA00022763"/>
    </source>
</evidence>
<evidence type="ECO:0000256" key="5">
    <source>
        <dbReference type="ARBA" id="ARBA00023204"/>
    </source>
</evidence>
<name>A0A6H0ZP48_9HYPH</name>
<dbReference type="Proteomes" id="UP000500870">
    <property type="component" value="Chromosome 1"/>
</dbReference>
<keyword evidence="1 6" id="KW-0540">Nuclease</keyword>
<comment type="similarity">
    <text evidence="6">Belongs to the vsr family.</text>
</comment>
<comment type="function">
    <text evidence="6">May nick specific sequences that contain T:G mispairs resulting from m5C-deamination.</text>
</comment>
<organism evidence="7 8">
    <name type="scientific">Agrobacterium pusense</name>
    <dbReference type="NCBI Taxonomy" id="648995"/>
    <lineage>
        <taxon>Bacteria</taxon>
        <taxon>Pseudomonadati</taxon>
        <taxon>Pseudomonadota</taxon>
        <taxon>Alphaproteobacteria</taxon>
        <taxon>Hyphomicrobiales</taxon>
        <taxon>Rhizobiaceae</taxon>
        <taxon>Rhizobium/Agrobacterium group</taxon>
        <taxon>Agrobacterium</taxon>
    </lineage>
</organism>
<dbReference type="REBASE" id="397449">
    <property type="entry name" value="V.Rpu633ORF16475P"/>
</dbReference>
<keyword evidence="4 6" id="KW-0378">Hydrolase</keyword>
<dbReference type="RefSeq" id="WP_136882526.1">
    <property type="nucleotide sequence ID" value="NZ_CP050898.1"/>
</dbReference>